<feature type="compositionally biased region" description="Gly residues" evidence="1">
    <location>
        <begin position="143"/>
        <end position="164"/>
    </location>
</feature>
<dbReference type="AlphaFoldDB" id="A0AAE1HQ44"/>
<keyword evidence="3" id="KW-1185">Reference proteome</keyword>
<feature type="region of interest" description="Disordered" evidence="1">
    <location>
        <begin position="1"/>
        <end position="34"/>
    </location>
</feature>
<feature type="non-terminal residue" evidence="2">
    <location>
        <position position="1"/>
    </location>
</feature>
<feature type="region of interest" description="Disordered" evidence="1">
    <location>
        <begin position="99"/>
        <end position="191"/>
    </location>
</feature>
<protein>
    <submittedName>
        <fullName evidence="2">Zinc finger CCCH domain-containing protein 4</fullName>
    </submittedName>
</protein>
<reference evidence="2" key="1">
    <citation type="submission" date="2021-07" db="EMBL/GenBank/DDBJ databases">
        <authorList>
            <person name="Catto M.A."/>
            <person name="Jacobson A."/>
            <person name="Kennedy G."/>
            <person name="Labadie P."/>
            <person name="Hunt B.G."/>
            <person name="Srinivasan R."/>
        </authorList>
    </citation>
    <scope>NUCLEOTIDE SEQUENCE</scope>
    <source>
        <strain evidence="2">PL_HMW_Pooled</strain>
        <tissue evidence="2">Head</tissue>
    </source>
</reference>
<sequence>IPAPLGGASLATRPCSAGQQADGLGVPQDRWQQGLPQGWQQGWQDLQRLQRSSQDEAEREAARGPHQPNGDLDRVQDMFPFDLLLLYDDNPLALKAKGLMSRRNSPASKLSRALSTKTVGRTAAPEDVHGADRPGADRLQPSPGGGAGQPAPGGGGPGGGGAGGDMVPPAHPPPQPRMLRQFIMEAPAQFT</sequence>
<feature type="compositionally biased region" description="Basic and acidic residues" evidence="1">
    <location>
        <begin position="124"/>
        <end position="136"/>
    </location>
</feature>
<proteinExistence type="predicted"/>
<organism evidence="2 3">
    <name type="scientific">Frankliniella fusca</name>
    <dbReference type="NCBI Taxonomy" id="407009"/>
    <lineage>
        <taxon>Eukaryota</taxon>
        <taxon>Metazoa</taxon>
        <taxon>Ecdysozoa</taxon>
        <taxon>Arthropoda</taxon>
        <taxon>Hexapoda</taxon>
        <taxon>Insecta</taxon>
        <taxon>Pterygota</taxon>
        <taxon>Neoptera</taxon>
        <taxon>Paraneoptera</taxon>
        <taxon>Thysanoptera</taxon>
        <taxon>Terebrantia</taxon>
        <taxon>Thripoidea</taxon>
        <taxon>Thripidae</taxon>
        <taxon>Frankliniella</taxon>
    </lineage>
</organism>
<evidence type="ECO:0000313" key="3">
    <source>
        <dbReference type="Proteomes" id="UP001219518"/>
    </source>
</evidence>
<evidence type="ECO:0000256" key="1">
    <source>
        <dbReference type="SAM" id="MobiDB-lite"/>
    </source>
</evidence>
<dbReference type="Proteomes" id="UP001219518">
    <property type="component" value="Unassembled WGS sequence"/>
</dbReference>
<name>A0AAE1HQ44_9NEOP</name>
<reference evidence="2" key="2">
    <citation type="journal article" date="2023" name="BMC Genomics">
        <title>Pest status, molecular evolution, and epigenetic factors derived from the genome assembly of Frankliniella fusca, a thysanopteran phytovirus vector.</title>
        <authorList>
            <person name="Catto M.A."/>
            <person name="Labadie P.E."/>
            <person name="Jacobson A.L."/>
            <person name="Kennedy G.G."/>
            <person name="Srinivasan R."/>
            <person name="Hunt B.G."/>
        </authorList>
    </citation>
    <scope>NUCLEOTIDE SEQUENCE</scope>
    <source>
        <strain evidence="2">PL_HMW_Pooled</strain>
    </source>
</reference>
<accession>A0AAE1HQ44</accession>
<evidence type="ECO:0000313" key="2">
    <source>
        <dbReference type="EMBL" id="KAK3925451.1"/>
    </source>
</evidence>
<feature type="compositionally biased region" description="Basic and acidic residues" evidence="1">
    <location>
        <begin position="53"/>
        <end position="63"/>
    </location>
</feature>
<dbReference type="EMBL" id="JAHWGI010001227">
    <property type="protein sequence ID" value="KAK3925451.1"/>
    <property type="molecule type" value="Genomic_DNA"/>
</dbReference>
<comment type="caution">
    <text evidence="2">The sequence shown here is derived from an EMBL/GenBank/DDBJ whole genome shotgun (WGS) entry which is preliminary data.</text>
</comment>
<feature type="region of interest" description="Disordered" evidence="1">
    <location>
        <begin position="46"/>
        <end position="74"/>
    </location>
</feature>
<feature type="compositionally biased region" description="Polar residues" evidence="1">
    <location>
        <begin position="102"/>
        <end position="119"/>
    </location>
</feature>
<feature type="non-terminal residue" evidence="2">
    <location>
        <position position="191"/>
    </location>
</feature>
<gene>
    <name evidence="2" type="ORF">KUF71_013658</name>
</gene>